<proteinExistence type="predicted"/>
<comment type="caution">
    <text evidence="2">The sequence shown here is derived from an EMBL/GenBank/DDBJ whole genome shotgun (WGS) entry which is preliminary data.</text>
</comment>
<feature type="chain" id="PRO_5042922037" evidence="1">
    <location>
        <begin position="19"/>
        <end position="165"/>
    </location>
</feature>
<dbReference type="EMBL" id="JASSOM010000003">
    <property type="protein sequence ID" value="MDK9361951.1"/>
    <property type="molecule type" value="Genomic_DNA"/>
</dbReference>
<dbReference type="InterPro" id="IPR021300">
    <property type="entry name" value="Integr_conj_element_PFL4695"/>
</dbReference>
<protein>
    <submittedName>
        <fullName evidence="2">Integrating conjugative element protein</fullName>
    </submittedName>
</protein>
<feature type="signal peptide" evidence="1">
    <location>
        <begin position="1"/>
        <end position="18"/>
    </location>
</feature>
<accession>A0AAP4CYN8</accession>
<keyword evidence="3" id="KW-1185">Reference proteome</keyword>
<dbReference type="NCBIfam" id="TIGR03765">
    <property type="entry name" value="ICE_PFL_4695"/>
    <property type="match status" value="1"/>
</dbReference>
<evidence type="ECO:0000313" key="2">
    <source>
        <dbReference type="EMBL" id="MDK9361951.1"/>
    </source>
</evidence>
<dbReference type="Pfam" id="PF11072">
    <property type="entry name" value="DUF2859"/>
    <property type="match status" value="1"/>
</dbReference>
<sequence>MKNTFPAMLLGLSFQAAAGLTVVADLGGESTAPLYEAIQPDDGNTPPSPHSVPPAFSENTILPVISPHLHPGPAASRPLSLPGFSPLFLTGVDPFSLRWLKQHHQALLTLQATGLVVNVATSAQLENLRQQAPGLTLLPVSGEDLAQRLKLEAYPVLITETGLSQ</sequence>
<dbReference type="RefSeq" id="WP_285149702.1">
    <property type="nucleotide sequence ID" value="NZ_JASSOM010000003.1"/>
</dbReference>
<organism evidence="2 3">
    <name type="scientific">Lelliottia wanjuensis</name>
    <dbReference type="NCBI Taxonomy" id="3050585"/>
    <lineage>
        <taxon>Bacteria</taxon>
        <taxon>Pseudomonadati</taxon>
        <taxon>Pseudomonadota</taxon>
        <taxon>Gammaproteobacteria</taxon>
        <taxon>Enterobacterales</taxon>
        <taxon>Enterobacteriaceae</taxon>
        <taxon>Lelliottia</taxon>
    </lineage>
</organism>
<dbReference type="Proteomes" id="UP001223214">
    <property type="component" value="Unassembled WGS sequence"/>
</dbReference>
<keyword evidence="1" id="KW-0732">Signal</keyword>
<name>A0AAP4CYN8_9ENTR</name>
<reference evidence="2 3" key="1">
    <citation type="submission" date="2023-06" db="EMBL/GenBank/DDBJ databases">
        <title>Identification and characterization of antibiotic-resistant Gram-negative bacteria.</title>
        <authorList>
            <person name="Cho G.-S."/>
            <person name="Lee J."/>
            <person name="Tai E."/>
            <person name="Jeong S."/>
            <person name="Kim I."/>
            <person name="Kim B.-E."/>
            <person name="Jeong M.-I."/>
            <person name="Oh K.-K."/>
            <person name="Franz C.M.A.P."/>
        </authorList>
    </citation>
    <scope>NUCLEOTIDE SEQUENCE [LARGE SCALE GENOMIC DNA]</scope>
    <source>
        <strain evidence="2 3">V106_12</strain>
    </source>
</reference>
<dbReference type="AlphaFoldDB" id="A0AAP4CYN8"/>
<evidence type="ECO:0000313" key="3">
    <source>
        <dbReference type="Proteomes" id="UP001223214"/>
    </source>
</evidence>
<evidence type="ECO:0000256" key="1">
    <source>
        <dbReference type="SAM" id="SignalP"/>
    </source>
</evidence>
<gene>
    <name evidence="2" type="ORF">QQF32_01870</name>
</gene>